<dbReference type="GO" id="GO:0006457">
    <property type="term" value="P:protein folding"/>
    <property type="evidence" value="ECO:0007669"/>
    <property type="project" value="InterPro"/>
</dbReference>
<dbReference type="InterPro" id="IPR002777">
    <property type="entry name" value="PFD_beta-like"/>
</dbReference>
<reference evidence="6" key="1">
    <citation type="submission" date="2016-10" db="EMBL/GenBank/DDBJ databases">
        <authorList>
            <person name="Jeantristanb JTB J.-T."/>
            <person name="Ricardo R."/>
        </authorList>
    </citation>
    <scope>NUCLEOTIDE SEQUENCE [LARGE SCALE GENOMIC DNA]</scope>
</reference>
<protein>
    <submittedName>
        <fullName evidence="5">BZ3500_MvSof-1268-A1-R1_Chr5-1g07575 protein</fullName>
    </submittedName>
</protein>
<dbReference type="AlphaFoldDB" id="A0A2X0MBW7"/>
<dbReference type="OrthoDB" id="29646at2759"/>
<comment type="similarity">
    <text evidence="1">Belongs to the prefoldin subunit beta family.</text>
</comment>
<dbReference type="SUPFAM" id="SSF46579">
    <property type="entry name" value="Prefoldin"/>
    <property type="match status" value="1"/>
</dbReference>
<dbReference type="GO" id="GO:0016272">
    <property type="term" value="C:prefoldin complex"/>
    <property type="evidence" value="ECO:0007669"/>
    <property type="project" value="InterPro"/>
</dbReference>
<keyword evidence="3" id="KW-0175">Coiled coil</keyword>
<dbReference type="EMBL" id="FMWP01000016">
    <property type="protein sequence ID" value="SCZ91640.1"/>
    <property type="molecule type" value="Genomic_DNA"/>
</dbReference>
<dbReference type="STRING" id="289078.A0A2X0MBW7"/>
<evidence type="ECO:0000256" key="4">
    <source>
        <dbReference type="SAM" id="MobiDB-lite"/>
    </source>
</evidence>
<feature type="region of interest" description="Disordered" evidence="4">
    <location>
        <begin position="1"/>
        <end position="30"/>
    </location>
</feature>
<feature type="region of interest" description="Disordered" evidence="4">
    <location>
        <begin position="135"/>
        <end position="157"/>
    </location>
</feature>
<dbReference type="InterPro" id="IPR027235">
    <property type="entry name" value="PFD2"/>
</dbReference>
<evidence type="ECO:0000313" key="6">
    <source>
        <dbReference type="Proteomes" id="UP000249723"/>
    </source>
</evidence>
<evidence type="ECO:0000256" key="1">
    <source>
        <dbReference type="ARBA" id="ARBA00008045"/>
    </source>
</evidence>
<dbReference type="InterPro" id="IPR009053">
    <property type="entry name" value="Prefoldin"/>
</dbReference>
<dbReference type="Pfam" id="PF01920">
    <property type="entry name" value="Prefoldin_2"/>
    <property type="match status" value="1"/>
</dbReference>
<keyword evidence="2" id="KW-0143">Chaperone</keyword>
<gene>
    <name evidence="5" type="ORF">BZ3500_MVSOF-1268-A1-R1_CHR5-1G07575</name>
</gene>
<evidence type="ECO:0000256" key="3">
    <source>
        <dbReference type="SAM" id="Coils"/>
    </source>
</evidence>
<dbReference type="Gene3D" id="1.10.287.370">
    <property type="match status" value="1"/>
</dbReference>
<keyword evidence="6" id="KW-1185">Reference proteome</keyword>
<evidence type="ECO:0000256" key="2">
    <source>
        <dbReference type="ARBA" id="ARBA00023186"/>
    </source>
</evidence>
<feature type="coiled-coil region" evidence="3">
    <location>
        <begin position="46"/>
        <end position="80"/>
    </location>
</feature>
<dbReference type="PANTHER" id="PTHR13303">
    <property type="entry name" value="PREFOLDIN SUBUNIT 2"/>
    <property type="match status" value="1"/>
</dbReference>
<dbReference type="FunFam" id="1.10.287.370:FF:000002">
    <property type="entry name" value="Prefoldin subunit 2"/>
    <property type="match status" value="1"/>
</dbReference>
<dbReference type="CDD" id="cd23163">
    <property type="entry name" value="Prefoldin_2"/>
    <property type="match status" value="1"/>
</dbReference>
<dbReference type="GO" id="GO:0051082">
    <property type="term" value="F:unfolded protein binding"/>
    <property type="evidence" value="ECO:0007669"/>
    <property type="project" value="InterPro"/>
</dbReference>
<organism evidence="5 6">
    <name type="scientific">Microbotryum saponariae</name>
    <dbReference type="NCBI Taxonomy" id="289078"/>
    <lineage>
        <taxon>Eukaryota</taxon>
        <taxon>Fungi</taxon>
        <taxon>Dikarya</taxon>
        <taxon>Basidiomycota</taxon>
        <taxon>Pucciniomycotina</taxon>
        <taxon>Microbotryomycetes</taxon>
        <taxon>Microbotryales</taxon>
        <taxon>Microbotryaceae</taxon>
        <taxon>Microbotryum</taxon>
    </lineage>
</organism>
<accession>A0A2X0MBW7</accession>
<dbReference type="Proteomes" id="UP000249723">
    <property type="component" value="Unassembled WGS sequence"/>
</dbReference>
<name>A0A2X0MBW7_9BASI</name>
<proteinExistence type="inferred from homology"/>
<feature type="compositionally biased region" description="Low complexity" evidence="4">
    <location>
        <begin position="1"/>
        <end position="21"/>
    </location>
</feature>
<sequence length="157" mass="17108">MSTPTTAPTTAKASTSKSSPTLTEQGTCRPDLVATKSPLEQANALFRNKTGELQALASKIGELEREAEEHGLVIETLTEANATTPDRKCFRLVGGILVERTVADVLPALQTQLEQLKGVLGTLLGEYKKKETSFSDWQRDNNSEPQLTTHHLYNGDL</sequence>
<evidence type="ECO:0000313" key="5">
    <source>
        <dbReference type="EMBL" id="SCZ91640.1"/>
    </source>
</evidence>